<dbReference type="RefSeq" id="WP_169102028.1">
    <property type="nucleotide sequence ID" value="NZ_JABBVZ010000088.1"/>
</dbReference>
<reference evidence="5 6" key="1">
    <citation type="submission" date="2020-04" db="EMBL/GenBank/DDBJ databases">
        <authorList>
            <person name="Zhang R."/>
            <person name="Schippers A."/>
        </authorList>
    </citation>
    <scope>NUCLEOTIDE SEQUENCE [LARGE SCALE GENOMIC DNA]</scope>
    <source>
        <strain evidence="5 6">DSM 109850</strain>
    </source>
</reference>
<dbReference type="CDD" id="cd00090">
    <property type="entry name" value="HTH_ARSR"/>
    <property type="match status" value="1"/>
</dbReference>
<organism evidence="5 6">
    <name type="scientific">Sulfobacillus harzensis</name>
    <dbReference type="NCBI Taxonomy" id="2729629"/>
    <lineage>
        <taxon>Bacteria</taxon>
        <taxon>Bacillati</taxon>
        <taxon>Bacillota</taxon>
        <taxon>Clostridia</taxon>
        <taxon>Eubacteriales</taxon>
        <taxon>Clostridiales Family XVII. Incertae Sedis</taxon>
        <taxon>Sulfobacillus</taxon>
    </lineage>
</organism>
<feature type="domain" description="HTH arsR-type" evidence="4">
    <location>
        <begin position="12"/>
        <end position="92"/>
    </location>
</feature>
<evidence type="ECO:0000256" key="3">
    <source>
        <dbReference type="ARBA" id="ARBA00023163"/>
    </source>
</evidence>
<dbReference type="GO" id="GO:0003677">
    <property type="term" value="F:DNA binding"/>
    <property type="evidence" value="ECO:0007669"/>
    <property type="project" value="UniProtKB-KW"/>
</dbReference>
<protein>
    <submittedName>
        <fullName evidence="5">Helix-turn-helix domain-containing protein</fullName>
    </submittedName>
</protein>
<comment type="caution">
    <text evidence="5">The sequence shown here is derived from an EMBL/GenBank/DDBJ whole genome shotgun (WGS) entry which is preliminary data.</text>
</comment>
<dbReference type="PANTHER" id="PTHR33154">
    <property type="entry name" value="TRANSCRIPTIONAL REGULATOR, ARSR FAMILY"/>
    <property type="match status" value="1"/>
</dbReference>
<sequence>MPGSPPLPPESQRLRALGHPTRIALLQHLASSGPATATECAKYVGASPSSCSWHLRALAKAGWVEALDQRHGRERPWKYVGDPDHVLPSNPHDPVTVAVETALRGQSRAVEDWFRRNRHRFPANIAEMGEFIDAVLWLTPDEVKTLRQAVQDIMASYGRYDPRSRPANAVRVVSSWSAVPWIATEEDSHD</sequence>
<evidence type="ECO:0000259" key="4">
    <source>
        <dbReference type="SMART" id="SM00418"/>
    </source>
</evidence>
<evidence type="ECO:0000256" key="2">
    <source>
        <dbReference type="ARBA" id="ARBA00023125"/>
    </source>
</evidence>
<dbReference type="Proteomes" id="UP000533476">
    <property type="component" value="Unassembled WGS sequence"/>
</dbReference>
<dbReference type="AlphaFoldDB" id="A0A7Y0L6J0"/>
<evidence type="ECO:0000256" key="1">
    <source>
        <dbReference type="ARBA" id="ARBA00023015"/>
    </source>
</evidence>
<dbReference type="SUPFAM" id="SSF46785">
    <property type="entry name" value="Winged helix' DNA-binding domain"/>
    <property type="match status" value="1"/>
</dbReference>
<name>A0A7Y0L6J0_9FIRM</name>
<evidence type="ECO:0000313" key="5">
    <source>
        <dbReference type="EMBL" id="NMP24156.1"/>
    </source>
</evidence>
<dbReference type="GO" id="GO:0003700">
    <property type="term" value="F:DNA-binding transcription factor activity"/>
    <property type="evidence" value="ECO:0007669"/>
    <property type="project" value="InterPro"/>
</dbReference>
<dbReference type="PANTHER" id="PTHR33154:SF33">
    <property type="entry name" value="TRANSCRIPTIONAL REPRESSOR SDPR"/>
    <property type="match status" value="1"/>
</dbReference>
<dbReference type="Pfam" id="PF12840">
    <property type="entry name" value="HTH_20"/>
    <property type="match status" value="1"/>
</dbReference>
<dbReference type="Gene3D" id="1.10.10.10">
    <property type="entry name" value="Winged helix-like DNA-binding domain superfamily/Winged helix DNA-binding domain"/>
    <property type="match status" value="1"/>
</dbReference>
<gene>
    <name evidence="5" type="ORF">HIJ39_17635</name>
</gene>
<dbReference type="EMBL" id="JABBVZ010000088">
    <property type="protein sequence ID" value="NMP24156.1"/>
    <property type="molecule type" value="Genomic_DNA"/>
</dbReference>
<keyword evidence="1" id="KW-0805">Transcription regulation</keyword>
<keyword evidence="2" id="KW-0238">DNA-binding</keyword>
<dbReference type="InterPro" id="IPR036390">
    <property type="entry name" value="WH_DNA-bd_sf"/>
</dbReference>
<dbReference type="SMART" id="SM00418">
    <property type="entry name" value="HTH_ARSR"/>
    <property type="match status" value="1"/>
</dbReference>
<evidence type="ECO:0000313" key="6">
    <source>
        <dbReference type="Proteomes" id="UP000533476"/>
    </source>
</evidence>
<keyword evidence="3" id="KW-0804">Transcription</keyword>
<dbReference type="InterPro" id="IPR036388">
    <property type="entry name" value="WH-like_DNA-bd_sf"/>
</dbReference>
<dbReference type="InterPro" id="IPR051081">
    <property type="entry name" value="HTH_MetalResp_TranReg"/>
</dbReference>
<dbReference type="InterPro" id="IPR011991">
    <property type="entry name" value="ArsR-like_HTH"/>
</dbReference>
<accession>A0A7Y0L6J0</accession>
<proteinExistence type="predicted"/>
<keyword evidence="6" id="KW-1185">Reference proteome</keyword>
<dbReference type="InterPro" id="IPR001845">
    <property type="entry name" value="HTH_ArsR_DNA-bd_dom"/>
</dbReference>